<dbReference type="Pfam" id="PF00613">
    <property type="entry name" value="PI3Ka"/>
    <property type="match status" value="1"/>
</dbReference>
<feature type="domain" description="PIK helical" evidence="7">
    <location>
        <begin position="232"/>
        <end position="411"/>
    </location>
</feature>
<dbReference type="PROSITE" id="PS00916">
    <property type="entry name" value="PI3_4_KINASE_2"/>
    <property type="match status" value="1"/>
</dbReference>
<evidence type="ECO:0000259" key="7">
    <source>
        <dbReference type="PROSITE" id="PS51545"/>
    </source>
</evidence>
<dbReference type="GO" id="GO:0048015">
    <property type="term" value="P:phosphatidylinositol-mediated signaling"/>
    <property type="evidence" value="ECO:0007669"/>
    <property type="project" value="TreeGrafter"/>
</dbReference>
<evidence type="ECO:0000256" key="5">
    <source>
        <dbReference type="SAM" id="MobiDB-lite"/>
    </source>
</evidence>
<sequence length="786" mass="86410">MSQVAAEERHERTPSARCLLLGAQSLATKVLGARDAVSAVPTADELESCATGPQQHSREMITRSTGAEPGERCAASLACRPAAAYARPRKAIRGVGCLPRGQEGAQSLLSPFKRTKMADQQQESASSPKAKVIRRGTCTLQLVDAHGDLRSGTHLLPITSGASGKGGAAEDAPDILITVFIPAHRDTSRPFGVIRWPALEGAGKHIDLSEHKESSTSNSDARSAGEARKGLRVMKGAKSSWATSQLHVLVERDSLSTVPTKDLAWLWEHRQLATGEFHALRMVLQAVSWTSAQQVAEMRTLLPTWAPPIEKCEALILLDMRVACPTARAYAVAVLSHLRDQELAEYLLQLTQALKHEPYHDSPLARLLVVRAMASPEAIGHPLFYHLQTESQVTPQYAERYQLLLTEYLRTCGNHLEVLKCQSGVLQSLTRVAELVKELSKADRDKALREMLSQLVLPEHFSLPFDMHVCYQGMKVEKCCVMSSKKAPLRLAMYLASAGNASKSPDDEVYNVILKVGDDLRQDAIAIQMLRLMEGIWRDDSLDLHLTPYKCVTMGQWVGLIEVVPGAETVASITRAAGGAMAAFREDHITAWLRSHNPTDQEYENAVHKFACSCAGYCVATYILGVGDRHNDNIMITRSGAMLHIDYGHFLGNIKRFFGVKRETAPFAHTPASHSGLPVRCPLQNPAFGYVLGGPKSFAFIRFVSLCCNAYNSLRRHANLFINLFSLMVSTGIPELQSLEDIEYMREALSPGLTDEQASEKFTNLIHEALDTKLIQVNDAIHILAH</sequence>
<dbReference type="InterPro" id="IPR035448">
    <property type="entry name" value="PI3Kc"/>
</dbReference>
<dbReference type="InterPro" id="IPR036940">
    <property type="entry name" value="PI3/4_kinase_cat_sf"/>
</dbReference>
<dbReference type="Pfam" id="PF00454">
    <property type="entry name" value="PI3_PI4_kinase"/>
    <property type="match status" value="1"/>
</dbReference>
<dbReference type="InterPro" id="IPR011009">
    <property type="entry name" value="Kinase-like_dom_sf"/>
</dbReference>
<dbReference type="InterPro" id="IPR000403">
    <property type="entry name" value="PI3/4_kinase_cat_dom"/>
</dbReference>
<dbReference type="PANTHER" id="PTHR10048:SF14">
    <property type="entry name" value="LD28067P"/>
    <property type="match status" value="1"/>
</dbReference>
<evidence type="ECO:0000313" key="8">
    <source>
        <dbReference type="EMBL" id="KAK3274652.1"/>
    </source>
</evidence>
<organism evidence="8 9">
    <name type="scientific">Cymbomonas tetramitiformis</name>
    <dbReference type="NCBI Taxonomy" id="36881"/>
    <lineage>
        <taxon>Eukaryota</taxon>
        <taxon>Viridiplantae</taxon>
        <taxon>Chlorophyta</taxon>
        <taxon>Pyramimonadophyceae</taxon>
        <taxon>Pyramimonadales</taxon>
        <taxon>Pyramimonadaceae</taxon>
        <taxon>Cymbomonas</taxon>
    </lineage>
</organism>
<dbReference type="GO" id="GO:0005942">
    <property type="term" value="C:phosphatidylinositol 3-kinase complex"/>
    <property type="evidence" value="ECO:0007669"/>
    <property type="project" value="TreeGrafter"/>
</dbReference>
<evidence type="ECO:0000256" key="3">
    <source>
        <dbReference type="ARBA" id="ARBA00022777"/>
    </source>
</evidence>
<dbReference type="AlphaFoldDB" id="A0AAE0L7E3"/>
<dbReference type="GO" id="GO:0005737">
    <property type="term" value="C:cytoplasm"/>
    <property type="evidence" value="ECO:0007669"/>
    <property type="project" value="TreeGrafter"/>
</dbReference>
<dbReference type="SMART" id="SM00145">
    <property type="entry name" value="PI3Ka"/>
    <property type="match status" value="1"/>
</dbReference>
<gene>
    <name evidence="8" type="ORF">CYMTET_17174</name>
</gene>
<dbReference type="InterPro" id="IPR001263">
    <property type="entry name" value="PI3K_accessory_dom"/>
</dbReference>
<dbReference type="FunFam" id="1.10.1070.11:FF:000001">
    <property type="entry name" value="Phosphatidylinositol 4,5-bisphosphate 3-kinase catalytic subunit"/>
    <property type="match status" value="1"/>
</dbReference>
<feature type="domain" description="PI3K/PI4K catalytic" evidence="6">
    <location>
        <begin position="475"/>
        <end position="774"/>
    </location>
</feature>
<feature type="compositionally biased region" description="Basic and acidic residues" evidence="5">
    <location>
        <begin position="205"/>
        <end position="214"/>
    </location>
</feature>
<protein>
    <recommendedName>
        <fullName evidence="10">Phosphatidylinositol 3-kinase</fullName>
    </recommendedName>
</protein>
<dbReference type="GO" id="GO:0043491">
    <property type="term" value="P:phosphatidylinositol 3-kinase/protein kinase B signal transduction"/>
    <property type="evidence" value="ECO:0007669"/>
    <property type="project" value="TreeGrafter"/>
</dbReference>
<dbReference type="SUPFAM" id="SSF48371">
    <property type="entry name" value="ARM repeat"/>
    <property type="match status" value="1"/>
</dbReference>
<dbReference type="GO" id="GO:0005524">
    <property type="term" value="F:ATP binding"/>
    <property type="evidence" value="ECO:0007669"/>
    <property type="project" value="UniProtKB-KW"/>
</dbReference>
<evidence type="ECO:0000259" key="6">
    <source>
        <dbReference type="PROSITE" id="PS50290"/>
    </source>
</evidence>
<dbReference type="SMART" id="SM00146">
    <property type="entry name" value="PI3Kc"/>
    <property type="match status" value="1"/>
</dbReference>
<keyword evidence="9" id="KW-1185">Reference proteome</keyword>
<dbReference type="PANTHER" id="PTHR10048">
    <property type="entry name" value="PHOSPHATIDYLINOSITOL KINASE"/>
    <property type="match status" value="1"/>
</dbReference>
<dbReference type="Gene3D" id="1.10.1070.11">
    <property type="entry name" value="Phosphatidylinositol 3-/4-kinase, catalytic domain"/>
    <property type="match status" value="1"/>
</dbReference>
<feature type="region of interest" description="Disordered" evidence="5">
    <location>
        <begin position="47"/>
        <end position="67"/>
    </location>
</feature>
<keyword evidence="2" id="KW-0547">Nucleotide-binding</keyword>
<dbReference type="PROSITE" id="PS51545">
    <property type="entry name" value="PIK_HELICAL"/>
    <property type="match status" value="1"/>
</dbReference>
<dbReference type="GO" id="GO:0016303">
    <property type="term" value="F:1-phosphatidylinositol-3-kinase activity"/>
    <property type="evidence" value="ECO:0007669"/>
    <property type="project" value="TreeGrafter"/>
</dbReference>
<proteinExistence type="predicted"/>
<dbReference type="GO" id="GO:0016477">
    <property type="term" value="P:cell migration"/>
    <property type="evidence" value="ECO:0007669"/>
    <property type="project" value="TreeGrafter"/>
</dbReference>
<dbReference type="SUPFAM" id="SSF56112">
    <property type="entry name" value="Protein kinase-like (PK-like)"/>
    <property type="match status" value="1"/>
</dbReference>
<name>A0AAE0L7E3_9CHLO</name>
<evidence type="ECO:0000256" key="1">
    <source>
        <dbReference type="ARBA" id="ARBA00022679"/>
    </source>
</evidence>
<dbReference type="InterPro" id="IPR018936">
    <property type="entry name" value="PI3/4_kinase_CS"/>
</dbReference>
<reference evidence="8 9" key="1">
    <citation type="journal article" date="2015" name="Genome Biol. Evol.">
        <title>Comparative Genomics of a Bacterivorous Green Alga Reveals Evolutionary Causalities and Consequences of Phago-Mixotrophic Mode of Nutrition.</title>
        <authorList>
            <person name="Burns J.A."/>
            <person name="Paasch A."/>
            <person name="Narechania A."/>
            <person name="Kim E."/>
        </authorList>
    </citation>
    <scope>NUCLEOTIDE SEQUENCE [LARGE SCALE GENOMIC DNA]</scope>
    <source>
        <strain evidence="8 9">PLY_AMNH</strain>
    </source>
</reference>
<dbReference type="Gene3D" id="1.25.40.70">
    <property type="entry name" value="Phosphatidylinositol 3-kinase, accessory domain (PIK)"/>
    <property type="match status" value="1"/>
</dbReference>
<evidence type="ECO:0000256" key="4">
    <source>
        <dbReference type="ARBA" id="ARBA00022840"/>
    </source>
</evidence>
<dbReference type="Proteomes" id="UP001190700">
    <property type="component" value="Unassembled WGS sequence"/>
</dbReference>
<dbReference type="InterPro" id="IPR015433">
    <property type="entry name" value="PI3/4_kinase"/>
</dbReference>
<keyword evidence="3" id="KW-0418">Kinase</keyword>
<dbReference type="Gene3D" id="3.30.1010.10">
    <property type="entry name" value="Phosphatidylinositol 3-kinase Catalytic Subunit, Chain A, domain 4"/>
    <property type="match status" value="1"/>
</dbReference>
<dbReference type="CDD" id="cd00891">
    <property type="entry name" value="PI3Kc"/>
    <property type="match status" value="1"/>
</dbReference>
<dbReference type="InterPro" id="IPR016024">
    <property type="entry name" value="ARM-type_fold"/>
</dbReference>
<dbReference type="PROSITE" id="PS50290">
    <property type="entry name" value="PI3_4_KINASE_3"/>
    <property type="match status" value="1"/>
</dbReference>
<keyword evidence="4" id="KW-0067">ATP-binding</keyword>
<accession>A0AAE0L7E3</accession>
<dbReference type="GO" id="GO:0005886">
    <property type="term" value="C:plasma membrane"/>
    <property type="evidence" value="ECO:0007669"/>
    <property type="project" value="TreeGrafter"/>
</dbReference>
<comment type="caution">
    <text evidence="8">The sequence shown here is derived from an EMBL/GenBank/DDBJ whole genome shotgun (WGS) entry which is preliminary data.</text>
</comment>
<feature type="region of interest" description="Disordered" evidence="5">
    <location>
        <begin position="205"/>
        <end position="228"/>
    </location>
</feature>
<evidence type="ECO:0000256" key="2">
    <source>
        <dbReference type="ARBA" id="ARBA00022741"/>
    </source>
</evidence>
<dbReference type="InterPro" id="IPR042236">
    <property type="entry name" value="PI3K_accessory_sf"/>
</dbReference>
<dbReference type="EMBL" id="LGRX02007604">
    <property type="protein sequence ID" value="KAK3274652.1"/>
    <property type="molecule type" value="Genomic_DNA"/>
</dbReference>
<evidence type="ECO:0008006" key="10">
    <source>
        <dbReference type="Google" id="ProtNLM"/>
    </source>
</evidence>
<keyword evidence="1" id="KW-0808">Transferase</keyword>
<dbReference type="GO" id="GO:0035005">
    <property type="term" value="F:1-phosphatidylinositol-4-phosphate 3-kinase activity"/>
    <property type="evidence" value="ECO:0007669"/>
    <property type="project" value="TreeGrafter"/>
</dbReference>
<evidence type="ECO:0000313" key="9">
    <source>
        <dbReference type="Proteomes" id="UP001190700"/>
    </source>
</evidence>
<dbReference type="PROSITE" id="PS00915">
    <property type="entry name" value="PI3_4_KINASE_1"/>
    <property type="match status" value="1"/>
</dbReference>